<proteinExistence type="predicted"/>
<keyword evidence="4 5" id="KW-0472">Membrane</keyword>
<feature type="transmembrane region" description="Helical" evidence="5">
    <location>
        <begin position="265"/>
        <end position="286"/>
    </location>
</feature>
<dbReference type="WBParaSite" id="maker-E.canG7_contigs_8744-snap-gene-0.44-mRNA-1">
    <property type="protein sequence ID" value="maker-E.canG7_contigs_8744-snap-gene-0.44-mRNA-1"/>
    <property type="gene ID" value="EcG7_02093"/>
</dbReference>
<evidence type="ECO:0000256" key="1">
    <source>
        <dbReference type="ARBA" id="ARBA00004141"/>
    </source>
</evidence>
<feature type="transmembrane region" description="Helical" evidence="5">
    <location>
        <begin position="27"/>
        <end position="46"/>
    </location>
</feature>
<feature type="transmembrane region" description="Helical" evidence="5">
    <location>
        <begin position="104"/>
        <end position="124"/>
    </location>
</feature>
<evidence type="ECO:0000256" key="4">
    <source>
        <dbReference type="ARBA" id="ARBA00023136"/>
    </source>
</evidence>
<evidence type="ECO:0000313" key="7">
    <source>
        <dbReference type="WBParaSite" id="maker-E.canG7_contigs_8744-snap-gene-0.44-mRNA-1"/>
    </source>
</evidence>
<dbReference type="AlphaFoldDB" id="A0A915EW67"/>
<dbReference type="GO" id="GO:0016020">
    <property type="term" value="C:membrane"/>
    <property type="evidence" value="ECO:0007669"/>
    <property type="project" value="UniProtKB-SubCell"/>
</dbReference>
<name>A0A915EW67_9CEST</name>
<evidence type="ECO:0000256" key="2">
    <source>
        <dbReference type="ARBA" id="ARBA00022692"/>
    </source>
</evidence>
<evidence type="ECO:0000256" key="5">
    <source>
        <dbReference type="SAM" id="Phobius"/>
    </source>
</evidence>
<reference evidence="7" key="1">
    <citation type="submission" date="2022-11" db="UniProtKB">
        <authorList>
            <consortium name="WormBaseParasite"/>
        </authorList>
    </citation>
    <scope>IDENTIFICATION</scope>
</reference>
<dbReference type="PANTHER" id="PTHR11132">
    <property type="entry name" value="SOLUTE CARRIER FAMILY 35"/>
    <property type="match status" value="1"/>
</dbReference>
<feature type="transmembrane region" description="Helical" evidence="5">
    <location>
        <begin position="322"/>
        <end position="341"/>
    </location>
</feature>
<keyword evidence="2 5" id="KW-0812">Transmembrane</keyword>
<sequence>MFFTFSIWLTFLNNSVIKVTFSLAYPYPLSITFTHLLLKFGFAWFLRGILWNTQNKKCVELPWRDYVLEVSPTGIASALDIGLSNWSFEFITISLYGQFVKASFSIPIVAIVLSISTGLFMFTYESTQFDLKGFTLVLIASALSGIRWTTAQKVTQQSVYGKSNLFFTLNKVIWINRISESHTIHPALVSNCALWEFCFVDFHALFLYVSHTILGLSDPIDVIYHTQPWMALVLLPLAFGLEGDEFLTSPFLFRSHDYLGTCRTLGYFVFGACLAFGLEVAEFLVVCNSSSLTLSIAGIFKEVVTLYLAAAVNGDQYSPTNIAGLVICLAGISLHVAIRFFKHTAILRFLLCQNRQMTHLPKKLRPGRLTSLPRISELYAPSACLFPTTLTSVYFMPVLC</sequence>
<evidence type="ECO:0000256" key="3">
    <source>
        <dbReference type="ARBA" id="ARBA00022989"/>
    </source>
</evidence>
<evidence type="ECO:0000313" key="6">
    <source>
        <dbReference type="Proteomes" id="UP000887562"/>
    </source>
</evidence>
<dbReference type="InterPro" id="IPR050186">
    <property type="entry name" value="TPT_transporter"/>
</dbReference>
<dbReference type="Proteomes" id="UP000887562">
    <property type="component" value="Unplaced"/>
</dbReference>
<accession>A0A915EW67</accession>
<keyword evidence="3 5" id="KW-1133">Transmembrane helix</keyword>
<keyword evidence="6" id="KW-1185">Reference proteome</keyword>
<protein>
    <submittedName>
        <fullName evidence="7">Solute carrier family 35 member C2</fullName>
    </submittedName>
</protein>
<organism evidence="6 7">
    <name type="scientific">Echinococcus canadensis</name>
    <dbReference type="NCBI Taxonomy" id="519352"/>
    <lineage>
        <taxon>Eukaryota</taxon>
        <taxon>Metazoa</taxon>
        <taxon>Spiralia</taxon>
        <taxon>Lophotrochozoa</taxon>
        <taxon>Platyhelminthes</taxon>
        <taxon>Cestoda</taxon>
        <taxon>Eucestoda</taxon>
        <taxon>Cyclophyllidea</taxon>
        <taxon>Taeniidae</taxon>
        <taxon>Echinococcus</taxon>
        <taxon>Echinococcus canadensis group</taxon>
    </lineage>
</organism>
<comment type="subcellular location">
    <subcellularLocation>
        <location evidence="1">Membrane</location>
        <topology evidence="1">Multi-pass membrane protein</topology>
    </subcellularLocation>
</comment>